<comment type="similarity">
    <text evidence="1">Belongs to the mTERF family.</text>
</comment>
<dbReference type="PANTHER" id="PTHR13068">
    <property type="entry name" value="CGI-12 PROTEIN-RELATED"/>
    <property type="match status" value="1"/>
</dbReference>
<sequence length="433" mass="48932">MHTHARWLVATIKTIDILHQLLLGVEESSSPILHRQMLRFHSSGVQGLSHRHGFQQLLLYSTLFSSSTGGTHALVAYFVDSLGFSTQQALSCSSKLTGNRLCRGRVAREANGLGYIPKDDSIISFFKQSGFHQSHIQRIVFYNPRILRCKIDKTLKPKIEFLRQLGLSGPGLVQFVTENPEVFHRSLNSCILPATQALRKVLGIDGNSIALFKRLNGTVMSGLAKNLVPNVTLLRNYGIPLDSIRKRIILQPSPFIGNPKSFEDLLIKVEEKWGIPRDSPMFLYGVHLVGSLSNEIMESKCQVFKNFGWTESDIRKIVRRNPNCLTCSEARIKKSLEFLMNELGYKPAVIAWRPSLLIASLEKRIIPRHRVLLVLKEKPLIKRDYPLYNAVNLSEASFVKRFVLPFKEVHDVYEECTGHSVQLLTQGKADGYS</sequence>
<organism evidence="4 5">
    <name type="scientific">Carnegiea gigantea</name>
    <dbReference type="NCBI Taxonomy" id="171969"/>
    <lineage>
        <taxon>Eukaryota</taxon>
        <taxon>Viridiplantae</taxon>
        <taxon>Streptophyta</taxon>
        <taxon>Embryophyta</taxon>
        <taxon>Tracheophyta</taxon>
        <taxon>Spermatophyta</taxon>
        <taxon>Magnoliopsida</taxon>
        <taxon>eudicotyledons</taxon>
        <taxon>Gunneridae</taxon>
        <taxon>Pentapetalae</taxon>
        <taxon>Caryophyllales</taxon>
        <taxon>Cactineae</taxon>
        <taxon>Cactaceae</taxon>
        <taxon>Cactoideae</taxon>
        <taxon>Echinocereeae</taxon>
        <taxon>Carnegiea</taxon>
    </lineage>
</organism>
<dbReference type="EMBL" id="JAKOGI010001114">
    <property type="protein sequence ID" value="KAJ8427665.1"/>
    <property type="molecule type" value="Genomic_DNA"/>
</dbReference>
<dbReference type="OrthoDB" id="637682at2759"/>
<dbReference type="InterPro" id="IPR038538">
    <property type="entry name" value="MTERF_sf"/>
</dbReference>
<dbReference type="InterPro" id="IPR003690">
    <property type="entry name" value="MTERF"/>
</dbReference>
<evidence type="ECO:0000256" key="3">
    <source>
        <dbReference type="ARBA" id="ARBA00022946"/>
    </source>
</evidence>
<reference evidence="4" key="1">
    <citation type="submission" date="2022-04" db="EMBL/GenBank/DDBJ databases">
        <title>Carnegiea gigantea Genome sequencing and assembly v2.</title>
        <authorList>
            <person name="Copetti D."/>
            <person name="Sanderson M.J."/>
            <person name="Burquez A."/>
            <person name="Wojciechowski M.F."/>
        </authorList>
    </citation>
    <scope>NUCLEOTIDE SEQUENCE</scope>
    <source>
        <strain evidence="4">SGP5-SGP5p</strain>
        <tissue evidence="4">Aerial part</tissue>
    </source>
</reference>
<evidence type="ECO:0000313" key="5">
    <source>
        <dbReference type="Proteomes" id="UP001153076"/>
    </source>
</evidence>
<keyword evidence="2" id="KW-0804">Transcription</keyword>
<evidence type="ECO:0000313" key="4">
    <source>
        <dbReference type="EMBL" id="KAJ8427665.1"/>
    </source>
</evidence>
<keyword evidence="5" id="KW-1185">Reference proteome</keyword>
<dbReference type="PANTHER" id="PTHR13068:SF231">
    <property type="entry name" value="TRANSCRIPTION TERMINATION FACTOR MTERF2, CHLOROPLASTIC-LIKE"/>
    <property type="match status" value="1"/>
</dbReference>
<name>A0A9Q1GZ14_9CARY</name>
<dbReference type="GO" id="GO:0006353">
    <property type="term" value="P:DNA-templated transcription termination"/>
    <property type="evidence" value="ECO:0007669"/>
    <property type="project" value="UniProtKB-KW"/>
</dbReference>
<dbReference type="Gene3D" id="1.25.70.10">
    <property type="entry name" value="Transcription termination factor 3, mitochondrial"/>
    <property type="match status" value="2"/>
</dbReference>
<evidence type="ECO:0000256" key="1">
    <source>
        <dbReference type="ARBA" id="ARBA00007692"/>
    </source>
</evidence>
<proteinExistence type="inferred from homology"/>
<evidence type="ECO:0008006" key="6">
    <source>
        <dbReference type="Google" id="ProtNLM"/>
    </source>
</evidence>
<protein>
    <recommendedName>
        <fullName evidence="6">Mitochondrial transcription termination factor</fullName>
    </recommendedName>
</protein>
<evidence type="ECO:0000256" key="2">
    <source>
        <dbReference type="ARBA" id="ARBA00022472"/>
    </source>
</evidence>
<dbReference type="FunFam" id="1.25.70.10:FF:000001">
    <property type="entry name" value="Mitochondrial transcription termination factor-like"/>
    <property type="match status" value="1"/>
</dbReference>
<keyword evidence="3" id="KW-0809">Transit peptide</keyword>
<dbReference type="Proteomes" id="UP001153076">
    <property type="component" value="Unassembled WGS sequence"/>
</dbReference>
<keyword evidence="2" id="KW-0805">Transcription regulation</keyword>
<dbReference type="Pfam" id="PF02536">
    <property type="entry name" value="mTERF"/>
    <property type="match status" value="2"/>
</dbReference>
<dbReference type="GO" id="GO:0003676">
    <property type="term" value="F:nucleic acid binding"/>
    <property type="evidence" value="ECO:0007669"/>
    <property type="project" value="InterPro"/>
</dbReference>
<gene>
    <name evidence="4" type="ORF">Cgig2_012078</name>
</gene>
<keyword evidence="2" id="KW-0806">Transcription termination</keyword>
<accession>A0A9Q1GZ14</accession>
<dbReference type="SMART" id="SM00733">
    <property type="entry name" value="Mterf"/>
    <property type="match status" value="4"/>
</dbReference>
<comment type="caution">
    <text evidence="4">The sequence shown here is derived from an EMBL/GenBank/DDBJ whole genome shotgun (WGS) entry which is preliminary data.</text>
</comment>
<dbReference type="AlphaFoldDB" id="A0A9Q1GZ14"/>